<name>A0A381Q4C9_9ZZZZ</name>
<organism evidence="8">
    <name type="scientific">marine metagenome</name>
    <dbReference type="NCBI Taxonomy" id="408172"/>
    <lineage>
        <taxon>unclassified sequences</taxon>
        <taxon>metagenomes</taxon>
        <taxon>ecological metagenomes</taxon>
    </lineage>
</organism>
<dbReference type="InterPro" id="IPR051542">
    <property type="entry name" value="Hydrogenase_cytochrome"/>
</dbReference>
<keyword evidence="2" id="KW-1003">Cell membrane</keyword>
<dbReference type="InterPro" id="IPR016174">
    <property type="entry name" value="Di-haem_cyt_TM"/>
</dbReference>
<feature type="transmembrane region" description="Helical" evidence="6">
    <location>
        <begin position="94"/>
        <end position="115"/>
    </location>
</feature>
<feature type="transmembrane region" description="Helical" evidence="6">
    <location>
        <begin position="12"/>
        <end position="30"/>
    </location>
</feature>
<sequence length="210" mass="23701">MHTRVWDLPLRIWHWLFAMGVGTCLVTGLSGDIGWMQWHQRSGLMIIGLVVFRVGWGIWGGRYARFRHYRVSTTAIRDHFLRRLDPQVHTPPGVALAVVLFSLVILQASAGLFATDDIFNEGPLRRYVTDAFAGTATWLHHRVHWIISGFIVTHLSAQLVYGLWFRDSLWLSMVTGYKSVDALPIHDDFRRAALTAIVSILVVSVLVAAG</sequence>
<dbReference type="AlphaFoldDB" id="A0A381Q4C9"/>
<keyword evidence="5 6" id="KW-0472">Membrane</keyword>
<evidence type="ECO:0000256" key="5">
    <source>
        <dbReference type="ARBA" id="ARBA00023136"/>
    </source>
</evidence>
<protein>
    <recommendedName>
        <fullName evidence="7">Cytochrome b561 bacterial/Ni-hydrogenase domain-containing protein</fullName>
    </recommendedName>
</protein>
<dbReference type="InterPro" id="IPR011577">
    <property type="entry name" value="Cyt_b561_bac/Ni-Hgenase"/>
</dbReference>
<dbReference type="GO" id="GO:0009055">
    <property type="term" value="F:electron transfer activity"/>
    <property type="evidence" value="ECO:0007669"/>
    <property type="project" value="InterPro"/>
</dbReference>
<feature type="transmembrane region" description="Helical" evidence="6">
    <location>
        <begin position="145"/>
        <end position="164"/>
    </location>
</feature>
<dbReference type="EMBL" id="UINC01001203">
    <property type="protein sequence ID" value="SUZ74181.1"/>
    <property type="molecule type" value="Genomic_DNA"/>
</dbReference>
<gene>
    <name evidence="8" type="ORF">METZ01_LOCUS27035</name>
</gene>
<dbReference type="SUPFAM" id="SSF81342">
    <property type="entry name" value="Transmembrane di-heme cytochromes"/>
    <property type="match status" value="1"/>
</dbReference>
<comment type="subcellular location">
    <subcellularLocation>
        <location evidence="1">Cell membrane</location>
        <topology evidence="1">Multi-pass membrane protein</topology>
    </subcellularLocation>
</comment>
<feature type="domain" description="Cytochrome b561 bacterial/Ni-hydrogenase" evidence="7">
    <location>
        <begin position="5"/>
        <end position="176"/>
    </location>
</feature>
<dbReference type="Pfam" id="PF01292">
    <property type="entry name" value="Ni_hydr_CYTB"/>
    <property type="match status" value="1"/>
</dbReference>
<evidence type="ECO:0000256" key="1">
    <source>
        <dbReference type="ARBA" id="ARBA00004651"/>
    </source>
</evidence>
<accession>A0A381Q4C9</accession>
<evidence type="ECO:0000256" key="6">
    <source>
        <dbReference type="SAM" id="Phobius"/>
    </source>
</evidence>
<dbReference type="PANTHER" id="PTHR30485">
    <property type="entry name" value="NI/FE-HYDROGENASE 1 B-TYPE CYTOCHROME SUBUNIT"/>
    <property type="match status" value="1"/>
</dbReference>
<feature type="transmembrane region" description="Helical" evidence="6">
    <location>
        <begin position="192"/>
        <end position="209"/>
    </location>
</feature>
<keyword evidence="3 6" id="KW-0812">Transmembrane</keyword>
<evidence type="ECO:0000256" key="2">
    <source>
        <dbReference type="ARBA" id="ARBA00022475"/>
    </source>
</evidence>
<dbReference type="GO" id="GO:0005886">
    <property type="term" value="C:plasma membrane"/>
    <property type="evidence" value="ECO:0007669"/>
    <property type="project" value="UniProtKB-SubCell"/>
</dbReference>
<evidence type="ECO:0000256" key="4">
    <source>
        <dbReference type="ARBA" id="ARBA00022989"/>
    </source>
</evidence>
<evidence type="ECO:0000256" key="3">
    <source>
        <dbReference type="ARBA" id="ARBA00022692"/>
    </source>
</evidence>
<reference evidence="8" key="1">
    <citation type="submission" date="2018-05" db="EMBL/GenBank/DDBJ databases">
        <authorList>
            <person name="Lanie J.A."/>
            <person name="Ng W.-L."/>
            <person name="Kazmierczak K.M."/>
            <person name="Andrzejewski T.M."/>
            <person name="Davidsen T.M."/>
            <person name="Wayne K.J."/>
            <person name="Tettelin H."/>
            <person name="Glass J.I."/>
            <person name="Rusch D."/>
            <person name="Podicherti R."/>
            <person name="Tsui H.-C.T."/>
            <person name="Winkler M.E."/>
        </authorList>
    </citation>
    <scope>NUCLEOTIDE SEQUENCE</scope>
</reference>
<proteinExistence type="predicted"/>
<keyword evidence="4 6" id="KW-1133">Transmembrane helix</keyword>
<feature type="transmembrane region" description="Helical" evidence="6">
    <location>
        <begin position="42"/>
        <end position="59"/>
    </location>
</feature>
<dbReference type="GO" id="GO:0020037">
    <property type="term" value="F:heme binding"/>
    <property type="evidence" value="ECO:0007669"/>
    <property type="project" value="TreeGrafter"/>
</dbReference>
<evidence type="ECO:0000313" key="8">
    <source>
        <dbReference type="EMBL" id="SUZ74181.1"/>
    </source>
</evidence>
<dbReference type="Gene3D" id="1.20.950.20">
    <property type="entry name" value="Transmembrane di-heme cytochromes, Chain C"/>
    <property type="match status" value="1"/>
</dbReference>
<evidence type="ECO:0000259" key="7">
    <source>
        <dbReference type="Pfam" id="PF01292"/>
    </source>
</evidence>
<dbReference type="PANTHER" id="PTHR30485:SF2">
    <property type="entry name" value="BLL0597 PROTEIN"/>
    <property type="match status" value="1"/>
</dbReference>
<dbReference type="GO" id="GO:0022904">
    <property type="term" value="P:respiratory electron transport chain"/>
    <property type="evidence" value="ECO:0007669"/>
    <property type="project" value="InterPro"/>
</dbReference>